<dbReference type="Proteomes" id="UP000887580">
    <property type="component" value="Unplaced"/>
</dbReference>
<protein>
    <submittedName>
        <fullName evidence="2">Uncharacterized protein</fullName>
    </submittedName>
</protein>
<dbReference type="WBParaSite" id="PS1159_v2.g19418.t1">
    <property type="protein sequence ID" value="PS1159_v2.g19418.t1"/>
    <property type="gene ID" value="PS1159_v2.g19418"/>
</dbReference>
<accession>A0AC35FNY0</accession>
<organism evidence="1 2">
    <name type="scientific">Panagrolaimus sp. PS1159</name>
    <dbReference type="NCBI Taxonomy" id="55785"/>
    <lineage>
        <taxon>Eukaryota</taxon>
        <taxon>Metazoa</taxon>
        <taxon>Ecdysozoa</taxon>
        <taxon>Nematoda</taxon>
        <taxon>Chromadorea</taxon>
        <taxon>Rhabditida</taxon>
        <taxon>Tylenchina</taxon>
        <taxon>Panagrolaimomorpha</taxon>
        <taxon>Panagrolaimoidea</taxon>
        <taxon>Panagrolaimidae</taxon>
        <taxon>Panagrolaimus</taxon>
    </lineage>
</organism>
<evidence type="ECO:0000313" key="1">
    <source>
        <dbReference type="Proteomes" id="UP000887580"/>
    </source>
</evidence>
<proteinExistence type="predicted"/>
<sequence>MAFYLALFNVNHVSDEVKHTVSHARRSKSVKPVLKDKNRRHSLSSTQEVADYRLLPRPRIIGSSHNLRKSPSPPPPHRRTSGADTTLCTCDTDSPENGRKKVTFDGEEGSMLTVQKPRRKLSEGSFLGNLGALNRSSSSILQPPHPTEMDEELSNQRVADLNWIYSINLQQQQQQKKDHRRLSQQEKGLLDNGNQIIPSTSTTTTAATTTTTITSIINTISEIPPPLPTQTPTALPSPGPSIVLPIQCDHCRNVNGHCGIGCVPSSNVEPLIQKRPQSKLPSILRRRSTSDRSASLSVVFRRAMPNRSASPNHFQHQQQNIGGIEGIKKTQPTKFRSHIYTQQHQHHRLHSDNIPLIDKERNEMIRSNYY</sequence>
<evidence type="ECO:0000313" key="2">
    <source>
        <dbReference type="WBParaSite" id="PS1159_v2.g19418.t1"/>
    </source>
</evidence>
<reference evidence="2" key="1">
    <citation type="submission" date="2022-11" db="UniProtKB">
        <authorList>
            <consortium name="WormBaseParasite"/>
        </authorList>
    </citation>
    <scope>IDENTIFICATION</scope>
</reference>
<name>A0AC35FNY0_9BILA</name>